<dbReference type="PIRSF" id="PIRSF006603">
    <property type="entry name" value="DinF"/>
    <property type="match status" value="1"/>
</dbReference>
<evidence type="ECO:0000256" key="1">
    <source>
        <dbReference type="ARBA" id="ARBA00004429"/>
    </source>
</evidence>
<dbReference type="Pfam" id="PF01554">
    <property type="entry name" value="MatE"/>
    <property type="match status" value="2"/>
</dbReference>
<protein>
    <submittedName>
        <fullName evidence="8">MATE family efflux transporter</fullName>
    </submittedName>
</protein>
<name>A0A545T1T9_9GAMM</name>
<feature type="transmembrane region" description="Helical" evidence="7">
    <location>
        <begin position="199"/>
        <end position="220"/>
    </location>
</feature>
<dbReference type="GO" id="GO:0005886">
    <property type="term" value="C:plasma membrane"/>
    <property type="evidence" value="ECO:0007669"/>
    <property type="project" value="UniProtKB-SubCell"/>
</dbReference>
<dbReference type="PANTHER" id="PTHR42925:SF2">
    <property type="entry name" value="NA+ DRIVEN MULTIDRUG EFFLUX PUMP"/>
    <property type="match status" value="1"/>
</dbReference>
<dbReference type="PANTHER" id="PTHR42925">
    <property type="entry name" value="MULTIDRUG AND TOXIN EFFLUX PROTEIN MATE FAMILY"/>
    <property type="match status" value="1"/>
</dbReference>
<evidence type="ECO:0000313" key="8">
    <source>
        <dbReference type="EMBL" id="TQV71165.1"/>
    </source>
</evidence>
<sequence length="456" mass="48204">MAMALSNKDRASFIKTTLKLAVPLTIQSVFFSSKSLTDVLMLGQLSDESVAAVGVVARVFMIATFIIYATANAGGTLIAQYFGARSNLRINQAFQATMLVTVGFSLPVVAVFLLWPQWIVGVATVDQAVISQGGDYLKIVAVQLACVAYVSCFAAALRSIHLANVATLYSVLGVIVNIVLNYVLIFGHFGAPALGIKGAALATVIASIVEVVALTVHVKAKGAVLQLFGRSLLQFNEIRSVVKLAWPVALNMTTYSVGLFAYVVIFGNISTEALATISLLTPIESIATSLLLALASAVAVVIGNAIGEGRGSEHVYQLGRLATLVSIASAIVVTLLMLALEPLVLGWLHGFSQQAESMASIAYKIVAVGVVVRALPIVLIIGVLRAGGDNRYCLYQDLISQWGIGVPVVALLGIVLGLPLPIVFASLFLEELVKVFGSLHRLRSRKWVNNFVGAPA</sequence>
<keyword evidence="6 7" id="KW-0472">Membrane</keyword>
<feature type="transmembrane region" description="Helical" evidence="7">
    <location>
        <begin position="404"/>
        <end position="429"/>
    </location>
</feature>
<dbReference type="Proteomes" id="UP000319732">
    <property type="component" value="Unassembled WGS sequence"/>
</dbReference>
<gene>
    <name evidence="8" type="ORF">FKG94_19960</name>
</gene>
<dbReference type="GO" id="GO:0015297">
    <property type="term" value="F:antiporter activity"/>
    <property type="evidence" value="ECO:0007669"/>
    <property type="project" value="InterPro"/>
</dbReference>
<feature type="transmembrane region" description="Helical" evidence="7">
    <location>
        <begin position="136"/>
        <end position="156"/>
    </location>
</feature>
<evidence type="ECO:0000313" key="9">
    <source>
        <dbReference type="Proteomes" id="UP000319732"/>
    </source>
</evidence>
<keyword evidence="4 7" id="KW-0812">Transmembrane</keyword>
<feature type="transmembrane region" description="Helical" evidence="7">
    <location>
        <begin position="318"/>
        <end position="340"/>
    </location>
</feature>
<evidence type="ECO:0000256" key="7">
    <source>
        <dbReference type="SAM" id="Phobius"/>
    </source>
</evidence>
<dbReference type="AlphaFoldDB" id="A0A545T1T9"/>
<evidence type="ECO:0000256" key="6">
    <source>
        <dbReference type="ARBA" id="ARBA00023136"/>
    </source>
</evidence>
<feature type="transmembrane region" description="Helical" evidence="7">
    <location>
        <begin position="168"/>
        <end position="187"/>
    </location>
</feature>
<evidence type="ECO:0000256" key="3">
    <source>
        <dbReference type="ARBA" id="ARBA00022475"/>
    </source>
</evidence>
<feature type="transmembrane region" description="Helical" evidence="7">
    <location>
        <begin position="96"/>
        <end position="116"/>
    </location>
</feature>
<feature type="transmembrane region" description="Helical" evidence="7">
    <location>
        <begin position="360"/>
        <end position="384"/>
    </location>
</feature>
<dbReference type="GO" id="GO:0042910">
    <property type="term" value="F:xenobiotic transmembrane transporter activity"/>
    <property type="evidence" value="ECO:0007669"/>
    <property type="project" value="InterPro"/>
</dbReference>
<comment type="caution">
    <text evidence="8">The sequence shown here is derived from an EMBL/GenBank/DDBJ whole genome shotgun (WGS) entry which is preliminary data.</text>
</comment>
<evidence type="ECO:0000256" key="5">
    <source>
        <dbReference type="ARBA" id="ARBA00022989"/>
    </source>
</evidence>
<dbReference type="InterPro" id="IPR047135">
    <property type="entry name" value="YsiQ"/>
</dbReference>
<reference evidence="8 9" key="1">
    <citation type="submission" date="2019-06" db="EMBL/GenBank/DDBJ databases">
        <title>Whole genome sequence for Cellvibrionaceae sp. R142.</title>
        <authorList>
            <person name="Wang G."/>
        </authorList>
    </citation>
    <scope>NUCLEOTIDE SEQUENCE [LARGE SCALE GENOMIC DNA]</scope>
    <source>
        <strain evidence="8 9">R142</strain>
    </source>
</reference>
<feature type="transmembrane region" description="Helical" evidence="7">
    <location>
        <begin position="241"/>
        <end position="265"/>
    </location>
</feature>
<keyword evidence="5 7" id="KW-1133">Transmembrane helix</keyword>
<comment type="subcellular location">
    <subcellularLocation>
        <location evidence="1">Cell inner membrane</location>
        <topology evidence="1">Multi-pass membrane protein</topology>
    </subcellularLocation>
</comment>
<keyword evidence="9" id="KW-1185">Reference proteome</keyword>
<dbReference type="InterPro" id="IPR048279">
    <property type="entry name" value="MdtK-like"/>
</dbReference>
<proteinExistence type="predicted"/>
<feature type="transmembrane region" description="Helical" evidence="7">
    <location>
        <begin position="285"/>
        <end position="306"/>
    </location>
</feature>
<feature type="transmembrane region" description="Helical" evidence="7">
    <location>
        <begin position="59"/>
        <end position="84"/>
    </location>
</feature>
<accession>A0A545T1T9</accession>
<evidence type="ECO:0000256" key="2">
    <source>
        <dbReference type="ARBA" id="ARBA00022448"/>
    </source>
</evidence>
<dbReference type="OrthoDB" id="9780160at2"/>
<dbReference type="EMBL" id="VHSG01000022">
    <property type="protein sequence ID" value="TQV71165.1"/>
    <property type="molecule type" value="Genomic_DNA"/>
</dbReference>
<keyword evidence="2" id="KW-0813">Transport</keyword>
<organism evidence="8 9">
    <name type="scientific">Exilibacterium tricleocarpae</name>
    <dbReference type="NCBI Taxonomy" id="2591008"/>
    <lineage>
        <taxon>Bacteria</taxon>
        <taxon>Pseudomonadati</taxon>
        <taxon>Pseudomonadota</taxon>
        <taxon>Gammaproteobacteria</taxon>
        <taxon>Cellvibrionales</taxon>
        <taxon>Cellvibrionaceae</taxon>
        <taxon>Exilibacterium</taxon>
    </lineage>
</organism>
<dbReference type="NCBIfam" id="TIGR00797">
    <property type="entry name" value="matE"/>
    <property type="match status" value="1"/>
</dbReference>
<keyword evidence="3" id="KW-1003">Cell membrane</keyword>
<evidence type="ECO:0000256" key="4">
    <source>
        <dbReference type="ARBA" id="ARBA00022692"/>
    </source>
</evidence>
<dbReference type="InterPro" id="IPR002528">
    <property type="entry name" value="MATE_fam"/>
</dbReference>